<organism evidence="2 3">
    <name type="scientific">Linnemannia gamsii</name>
    <dbReference type="NCBI Taxonomy" id="64522"/>
    <lineage>
        <taxon>Eukaryota</taxon>
        <taxon>Fungi</taxon>
        <taxon>Fungi incertae sedis</taxon>
        <taxon>Mucoromycota</taxon>
        <taxon>Mortierellomycotina</taxon>
        <taxon>Mortierellomycetes</taxon>
        <taxon>Mortierellales</taxon>
        <taxon>Mortierellaceae</taxon>
        <taxon>Linnemannia</taxon>
    </lineage>
</organism>
<name>A0ABQ7JNM8_9FUNG</name>
<reference evidence="2 3" key="1">
    <citation type="journal article" date="2020" name="Fungal Divers.">
        <title>Resolving the Mortierellaceae phylogeny through synthesis of multi-gene phylogenetics and phylogenomics.</title>
        <authorList>
            <person name="Vandepol N."/>
            <person name="Liber J."/>
            <person name="Desiro A."/>
            <person name="Na H."/>
            <person name="Kennedy M."/>
            <person name="Barry K."/>
            <person name="Grigoriev I.V."/>
            <person name="Miller A.N."/>
            <person name="O'Donnell K."/>
            <person name="Stajich J.E."/>
            <person name="Bonito G."/>
        </authorList>
    </citation>
    <scope>NUCLEOTIDE SEQUENCE [LARGE SCALE GENOMIC DNA]</scope>
    <source>
        <strain evidence="2 3">AD045</strain>
    </source>
</reference>
<protein>
    <submittedName>
        <fullName evidence="2">Uncharacterized protein</fullName>
    </submittedName>
</protein>
<evidence type="ECO:0000313" key="2">
    <source>
        <dbReference type="EMBL" id="KAG0282168.1"/>
    </source>
</evidence>
<keyword evidence="3" id="KW-1185">Reference proteome</keyword>
<dbReference type="EMBL" id="JAAAIM010001112">
    <property type="protein sequence ID" value="KAG0282168.1"/>
    <property type="molecule type" value="Genomic_DNA"/>
</dbReference>
<gene>
    <name evidence="2" type="ORF">BGZ96_000779</name>
</gene>
<proteinExistence type="predicted"/>
<evidence type="ECO:0000256" key="1">
    <source>
        <dbReference type="SAM" id="MobiDB-lite"/>
    </source>
</evidence>
<sequence length="275" mass="30139">MGTSTSINTLNSPVFGQFFRMASSHHHHHRYSTSTTSHDDNKSAYQESMDQSHGWDVYLDYDRQSPPLPTPPLLKDVVAITTVTTASADAVLDQDRPTSSPQQLYQQLLNSSAPPTSSPPLPVQPSWSDEESTKSLLIAPLLPPPVAFLALDQKDDICSEVSEDLDTKDLPLPLPLLPGEQQDAIEQQKQQEPIIITTIKRASTTDTVVDKSFLSGLFAGTLTWWTKPTPALAPVPPITITTSAMASTTSPMLRHMHQGRGQSGDLVDMDPFWDV</sequence>
<evidence type="ECO:0000313" key="3">
    <source>
        <dbReference type="Proteomes" id="UP001194696"/>
    </source>
</evidence>
<dbReference type="Proteomes" id="UP001194696">
    <property type="component" value="Unassembled WGS sequence"/>
</dbReference>
<accession>A0ABQ7JNM8</accession>
<feature type="region of interest" description="Disordered" evidence="1">
    <location>
        <begin position="110"/>
        <end position="129"/>
    </location>
</feature>
<comment type="caution">
    <text evidence="2">The sequence shown here is derived from an EMBL/GenBank/DDBJ whole genome shotgun (WGS) entry which is preliminary data.</text>
</comment>